<organism evidence="2 3">
    <name type="scientific">Candidatus Scalindua brodae</name>
    <dbReference type="NCBI Taxonomy" id="237368"/>
    <lineage>
        <taxon>Bacteria</taxon>
        <taxon>Pseudomonadati</taxon>
        <taxon>Planctomycetota</taxon>
        <taxon>Candidatus Brocadiia</taxon>
        <taxon>Candidatus Brocadiales</taxon>
        <taxon>Candidatus Scalinduaceae</taxon>
        <taxon>Candidatus Scalindua</taxon>
    </lineage>
</organism>
<gene>
    <name evidence="2" type="ORF">SCABRO_02435</name>
</gene>
<keyword evidence="1" id="KW-0472">Membrane</keyword>
<evidence type="ECO:0000313" key="3">
    <source>
        <dbReference type="Proteomes" id="UP000030652"/>
    </source>
</evidence>
<keyword evidence="1" id="KW-0812">Transmembrane</keyword>
<keyword evidence="1" id="KW-1133">Transmembrane helix</keyword>
<evidence type="ECO:0008006" key="4">
    <source>
        <dbReference type="Google" id="ProtNLM"/>
    </source>
</evidence>
<dbReference type="EMBL" id="JRYO01000173">
    <property type="protein sequence ID" value="KHE91829.1"/>
    <property type="molecule type" value="Genomic_DNA"/>
</dbReference>
<protein>
    <recommendedName>
        <fullName evidence="4">AsmA-like C-terminal domain-containing protein</fullName>
    </recommendedName>
</protein>
<evidence type="ECO:0000313" key="2">
    <source>
        <dbReference type="EMBL" id="KHE91829.1"/>
    </source>
</evidence>
<evidence type="ECO:0000256" key="1">
    <source>
        <dbReference type="SAM" id="Phobius"/>
    </source>
</evidence>
<proteinExistence type="predicted"/>
<accession>A0A0B0EGY1</accession>
<name>A0A0B0EGY1_9BACT</name>
<feature type="transmembrane region" description="Helical" evidence="1">
    <location>
        <begin position="6"/>
        <end position="25"/>
    </location>
</feature>
<comment type="caution">
    <text evidence="2">The sequence shown here is derived from an EMBL/GenBank/DDBJ whole genome shotgun (WGS) entry which is preliminary data.</text>
</comment>
<dbReference type="AlphaFoldDB" id="A0A0B0EGY1"/>
<dbReference type="Proteomes" id="UP000030652">
    <property type="component" value="Unassembled WGS sequence"/>
</dbReference>
<feature type="transmembrane region" description="Helical" evidence="1">
    <location>
        <begin position="212"/>
        <end position="234"/>
    </location>
</feature>
<sequence length="329" mass="36042">MKKIVILPTSIVLGLIVLLVILITVKDRIIKSAIEIASKQVMGVETVIDRFSLSVIKQSVSIKGLRLYQPESFSEGVFVDITEVSGSCKIASLLGKKIHIPKLSLNIKEVILVKDKYGNLNVDALKIAREEGRKLQDEKTKMAFQIDEMILTIDKVIYKQYSQDGKPIIKAFDIGIKDEKYENITSPQQFAGKILQTVLESMAARAGLKSSAIYGIAAITGIGTIPVAAGAILFGKDHAIAEFDQDFQTVYDACIATLRKLGEVSKENGIIKGKASGCSISIELTKTKQDKTQVKVSGRKLFWPKPKIAGGILHEITQNLKKKEGRVVS</sequence>
<reference evidence="2 3" key="1">
    <citation type="submission" date="2014-10" db="EMBL/GenBank/DDBJ databases">
        <title>Draft genome of anammox bacterium scalindua brodae, obtained using differential coverage binning of sequence data from two enrichment reactors.</title>
        <authorList>
            <person name="Speth D.R."/>
            <person name="Russ L."/>
            <person name="Kartal B."/>
            <person name="Op den Camp H.J."/>
            <person name="Dutilh B.E."/>
            <person name="Jetten M.S."/>
        </authorList>
    </citation>
    <scope>NUCLEOTIDE SEQUENCE [LARGE SCALE GENOMIC DNA]</scope>
    <source>
        <strain evidence="2">RU1</strain>
    </source>
</reference>